<protein>
    <recommendedName>
        <fullName evidence="2">DUF5666 domain-containing protein</fullName>
    </recommendedName>
</protein>
<comment type="caution">
    <text evidence="3">The sequence shown here is derived from an EMBL/GenBank/DDBJ whole genome shotgun (WGS) entry which is preliminary data.</text>
</comment>
<sequence>MNKTRIIIFYLLFFIFYSPVMAATPTASLSATVAPASPSAIQGGPTGPEEEKVLEIRQAIKDQLTEIKEKIEKKAYVGNILEITDSTLTLTNFRGKQRVRIIDDTVIVGTNKKEILTKDLALDDKIIALGEPDANETLEAQRITVIAPPKTIPAKKLIFYGTITEANSKTFTLSFQTFQVKIDKTSYLVNQKDQKVVLKFSDFKVGQKMIIVYPETAEGKIPLAKTVFLLP</sequence>
<name>A0A2H0KG47_9BACT</name>
<accession>A0A2H0KG47</accession>
<dbReference type="Proteomes" id="UP000231371">
    <property type="component" value="Unassembled WGS sequence"/>
</dbReference>
<proteinExistence type="predicted"/>
<dbReference type="InterPro" id="IPR043724">
    <property type="entry name" value="DUF5666"/>
</dbReference>
<evidence type="ECO:0000313" key="4">
    <source>
        <dbReference type="Proteomes" id="UP000231371"/>
    </source>
</evidence>
<dbReference type="AlphaFoldDB" id="A0A2H0KG47"/>
<organism evidence="3 4">
    <name type="scientific">Candidatus Shapirobacteria bacterium CG11_big_fil_rev_8_21_14_0_20_40_12</name>
    <dbReference type="NCBI Taxonomy" id="1974889"/>
    <lineage>
        <taxon>Bacteria</taxon>
        <taxon>Candidatus Shapironibacteriota</taxon>
    </lineage>
</organism>
<feature type="domain" description="DUF5666" evidence="2">
    <location>
        <begin position="78"/>
        <end position="143"/>
    </location>
</feature>
<evidence type="ECO:0000313" key="3">
    <source>
        <dbReference type="EMBL" id="PIQ70207.1"/>
    </source>
</evidence>
<reference evidence="3 4" key="1">
    <citation type="submission" date="2017-09" db="EMBL/GenBank/DDBJ databases">
        <title>Depth-based differentiation of microbial function through sediment-hosted aquifers and enrichment of novel symbionts in the deep terrestrial subsurface.</title>
        <authorList>
            <person name="Probst A.J."/>
            <person name="Ladd B."/>
            <person name="Jarett J.K."/>
            <person name="Geller-Mcgrath D.E."/>
            <person name="Sieber C.M."/>
            <person name="Emerson J.B."/>
            <person name="Anantharaman K."/>
            <person name="Thomas B.C."/>
            <person name="Malmstrom R."/>
            <person name="Stieglmeier M."/>
            <person name="Klingl A."/>
            <person name="Woyke T."/>
            <person name="Ryan C.M."/>
            <person name="Banfield J.F."/>
        </authorList>
    </citation>
    <scope>NUCLEOTIDE SEQUENCE [LARGE SCALE GENOMIC DNA]</scope>
    <source>
        <strain evidence="3">CG11_big_fil_rev_8_21_14_0_20_40_12</strain>
    </source>
</reference>
<feature type="chain" id="PRO_5013701842" description="DUF5666 domain-containing protein" evidence="1">
    <location>
        <begin position="23"/>
        <end position="231"/>
    </location>
</feature>
<feature type="signal peptide" evidence="1">
    <location>
        <begin position="1"/>
        <end position="22"/>
    </location>
</feature>
<dbReference type="EMBL" id="PCVI01000027">
    <property type="protein sequence ID" value="PIQ70207.1"/>
    <property type="molecule type" value="Genomic_DNA"/>
</dbReference>
<keyword evidence="1" id="KW-0732">Signal</keyword>
<evidence type="ECO:0000256" key="1">
    <source>
        <dbReference type="SAM" id="SignalP"/>
    </source>
</evidence>
<gene>
    <name evidence="3" type="ORF">COV89_01770</name>
</gene>
<evidence type="ECO:0000259" key="2">
    <source>
        <dbReference type="Pfam" id="PF18914"/>
    </source>
</evidence>
<dbReference type="Pfam" id="PF18914">
    <property type="entry name" value="DUF5666"/>
    <property type="match status" value="1"/>
</dbReference>